<dbReference type="PANTHER" id="PTHR22901">
    <property type="entry name" value="SIALATE O-ACETYLESTERASE"/>
    <property type="match status" value="1"/>
</dbReference>
<keyword evidence="2" id="KW-0732">Signal</keyword>
<accession>A0A4R7RLJ1</accession>
<proteinExistence type="predicted"/>
<keyword evidence="4" id="KW-1185">Reference proteome</keyword>
<dbReference type="PANTHER" id="PTHR22901:SF0">
    <property type="entry name" value="SIALATE O-ACETYLESTERASE"/>
    <property type="match status" value="1"/>
</dbReference>
<dbReference type="Gene3D" id="2.60.40.10">
    <property type="entry name" value="Immunoglobulins"/>
    <property type="match status" value="1"/>
</dbReference>
<feature type="signal peptide" evidence="2">
    <location>
        <begin position="1"/>
        <end position="22"/>
    </location>
</feature>
<dbReference type="GO" id="GO:0001681">
    <property type="term" value="F:sialate O-acetylesterase activity"/>
    <property type="evidence" value="ECO:0007669"/>
    <property type="project" value="InterPro"/>
</dbReference>
<gene>
    <name evidence="3" type="ORF">EI77_03923</name>
</gene>
<dbReference type="AlphaFoldDB" id="A0A4R7RLJ1"/>
<dbReference type="InterPro" id="IPR036514">
    <property type="entry name" value="SGNH_hydro_sf"/>
</dbReference>
<protein>
    <submittedName>
        <fullName evidence="3">Sialate O-acetylesterase</fullName>
    </submittedName>
</protein>
<organism evidence="3 4">
    <name type="scientific">Prosthecobacter fusiformis</name>
    <dbReference type="NCBI Taxonomy" id="48464"/>
    <lineage>
        <taxon>Bacteria</taxon>
        <taxon>Pseudomonadati</taxon>
        <taxon>Verrucomicrobiota</taxon>
        <taxon>Verrucomicrobiia</taxon>
        <taxon>Verrucomicrobiales</taxon>
        <taxon>Verrucomicrobiaceae</taxon>
        <taxon>Prosthecobacter</taxon>
    </lineage>
</organism>
<name>A0A4R7RLJ1_9BACT</name>
<dbReference type="SUPFAM" id="SSF52266">
    <property type="entry name" value="SGNH hydrolase"/>
    <property type="match status" value="1"/>
</dbReference>
<evidence type="ECO:0000313" key="3">
    <source>
        <dbReference type="EMBL" id="TDU66184.1"/>
    </source>
</evidence>
<comment type="caution">
    <text evidence="3">The sequence shown here is derived from an EMBL/GenBank/DDBJ whole genome shotgun (WGS) entry which is preliminary data.</text>
</comment>
<dbReference type="Proteomes" id="UP000295662">
    <property type="component" value="Unassembled WGS sequence"/>
</dbReference>
<dbReference type="RefSeq" id="WP_133796919.1">
    <property type="nucleotide sequence ID" value="NZ_SOCA01000009.1"/>
</dbReference>
<dbReference type="EMBL" id="SOCA01000009">
    <property type="protein sequence ID" value="TDU66184.1"/>
    <property type="molecule type" value="Genomic_DNA"/>
</dbReference>
<feature type="region of interest" description="Disordered" evidence="1">
    <location>
        <begin position="255"/>
        <end position="276"/>
    </location>
</feature>
<dbReference type="OrthoDB" id="183320at2"/>
<dbReference type="InterPro" id="IPR013783">
    <property type="entry name" value="Ig-like_fold"/>
</dbReference>
<dbReference type="InterPro" id="IPR039329">
    <property type="entry name" value="SIAE"/>
</dbReference>
<reference evidence="3 4" key="1">
    <citation type="submission" date="2019-03" db="EMBL/GenBank/DDBJ databases">
        <title>Genomic Encyclopedia of Archaeal and Bacterial Type Strains, Phase II (KMG-II): from individual species to whole genera.</title>
        <authorList>
            <person name="Goeker M."/>
        </authorList>
    </citation>
    <scope>NUCLEOTIDE SEQUENCE [LARGE SCALE GENOMIC DNA]</scope>
    <source>
        <strain evidence="3 4">ATCC 25309</strain>
    </source>
</reference>
<dbReference type="Gene3D" id="3.40.50.1110">
    <property type="entry name" value="SGNH hydrolase"/>
    <property type="match status" value="1"/>
</dbReference>
<dbReference type="GO" id="GO:0005975">
    <property type="term" value="P:carbohydrate metabolic process"/>
    <property type="evidence" value="ECO:0007669"/>
    <property type="project" value="TreeGrafter"/>
</dbReference>
<evidence type="ECO:0000256" key="1">
    <source>
        <dbReference type="SAM" id="MobiDB-lite"/>
    </source>
</evidence>
<evidence type="ECO:0000313" key="4">
    <source>
        <dbReference type="Proteomes" id="UP000295662"/>
    </source>
</evidence>
<feature type="chain" id="PRO_5020807436" evidence="2">
    <location>
        <begin position="23"/>
        <end position="581"/>
    </location>
</feature>
<evidence type="ECO:0000256" key="2">
    <source>
        <dbReference type="SAM" id="SignalP"/>
    </source>
</evidence>
<sequence>MKPYLFVLSALLSLSLPASSWAQLSLPHFFSDHMVLQRERAASIWGKAEPDAAVNVSFKGKTATAKADAEGQWRLAIETGAADAQGAELKVASGDKSIAVSDVLVGEVWLASGQSNMYFTMNRVPAYEELMSKANYPGLRMFNAPLVTAAEPQDDIEGEWSLCSPETVPGYSAVAFFYALKLHQELGIPVGVLKTCWGGKPVETFTSREALNTLPGTKALVDKLMTEAATYNQASADAEYAKRLEQWKATMAAAKDKPAEARKRLPKKPAAPKPPLITEGKPGVLFNAMINPFAGYTMRGAIWYQGEGNAKAGAVPYDQTLPLMIKDWRQRWNDEFSFYFVQLANYRTPSTAPGTQDYWALLQDRMRLILQTTPKTGMAVINDVGEVSDIHPKDKMTPGYRLARWALAKDYGRDLIYSSPLYKSSEVKDSAMHITFDHAGTGLKARDGGDLKRFEIAGADRVWHWATAKIEGADRVVVSSPEVKEPAAVRYAWASNPEGANLVNSEDLPASVFRTDDWDDVEPKEGPVSATGVQARRAKALEIKTLNDQLSKLDKGSDEFKALRKKIQGMLAELKTLAPKK</sequence>